<evidence type="ECO:0000256" key="2">
    <source>
        <dbReference type="SAM" id="MobiDB-lite"/>
    </source>
</evidence>
<evidence type="ECO:0000259" key="3">
    <source>
        <dbReference type="Pfam" id="PF07905"/>
    </source>
</evidence>
<dbReference type="InterPro" id="IPR041522">
    <property type="entry name" value="CdaR_GGDEF"/>
</dbReference>
<evidence type="ECO:0000259" key="5">
    <source>
        <dbReference type="Pfam" id="PF17853"/>
    </source>
</evidence>
<comment type="caution">
    <text evidence="6">The sequence shown here is derived from an EMBL/GenBank/DDBJ whole genome shotgun (WGS) entry which is preliminary data.</text>
</comment>
<protein>
    <submittedName>
        <fullName evidence="6">PucR family transcriptional regulator</fullName>
    </submittedName>
</protein>
<evidence type="ECO:0000313" key="6">
    <source>
        <dbReference type="EMBL" id="GAA2262716.1"/>
    </source>
</evidence>
<evidence type="ECO:0000313" key="7">
    <source>
        <dbReference type="Proteomes" id="UP001500305"/>
    </source>
</evidence>
<dbReference type="InterPro" id="IPR042070">
    <property type="entry name" value="PucR_C-HTH_sf"/>
</dbReference>
<proteinExistence type="inferred from homology"/>
<gene>
    <name evidence="6" type="ORF">GCM10010430_53930</name>
</gene>
<reference evidence="7" key="1">
    <citation type="journal article" date="2019" name="Int. J. Syst. Evol. Microbiol.">
        <title>The Global Catalogue of Microorganisms (GCM) 10K type strain sequencing project: providing services to taxonomists for standard genome sequencing and annotation.</title>
        <authorList>
            <consortium name="The Broad Institute Genomics Platform"/>
            <consortium name="The Broad Institute Genome Sequencing Center for Infectious Disease"/>
            <person name="Wu L."/>
            <person name="Ma J."/>
        </authorList>
    </citation>
    <scope>NUCLEOTIDE SEQUENCE [LARGE SCALE GENOMIC DNA]</scope>
    <source>
        <strain evidence="7">JCM 7356</strain>
    </source>
</reference>
<name>A0ABP5RII4_9ACTN</name>
<dbReference type="EMBL" id="BAAATR010000028">
    <property type="protein sequence ID" value="GAA2262716.1"/>
    <property type="molecule type" value="Genomic_DNA"/>
</dbReference>
<sequence length="588" mass="63518">MNAELPPAARLTVRDVLRLELVTQWAAEVVACPDRLERPVRWLHVAEAPDVAVMLAGGEMVLTTGLLLAGDERAQVEYVESMRRADAAAVVLGLGRAFRTTPEVMRRAAERCGIPLIVLHRPAPFTRLTEEVHARLVHGRFAALDLSERMRSSLTALNLSGVPLQRLLDEIAGYSGGPVVVANLAHRVLATAGERGALDDLLRDWERVSRQIAGLLAPAPPDRPPEAGRSHRPRPAPETPDVPEAGGPVTVGPDGWVVARLEARGRQWGQLALFGHPGPAEAGRMLARRAAEALAVHRLLSDRPGAAGDGRAHCWEDQAAEALLTDLASGTARLEQLLPRVRAAGLPVDRRRFVPVVFRPRRAGGSAAVHESVEHALADGRPAAYANRRTDGRRAPERVPAGLAARIGPDATAVLLSVPDGQDVDAEVSRFAERVHDRLGALGAEAAAGAGFTCPVLDEVRRSFLEAVHVADAALAAPPAGPVARLRDVRLRGLVRLLRDEPELQAFIERELGPLLGRPELLDVLRGYLRTGRNKSVTAQEHHISRPALYRRLRNIELLLGTDLDDLEKFTSLYVALLAHDAQQQSGS</sequence>
<dbReference type="Pfam" id="PF13556">
    <property type="entry name" value="HTH_30"/>
    <property type="match status" value="1"/>
</dbReference>
<dbReference type="RefSeq" id="WP_344639097.1">
    <property type="nucleotide sequence ID" value="NZ_BAAATR010000028.1"/>
</dbReference>
<dbReference type="InterPro" id="IPR012914">
    <property type="entry name" value="PucR_dom"/>
</dbReference>
<organism evidence="6 7">
    <name type="scientific">Kitasatospora cystarginea</name>
    <dbReference type="NCBI Taxonomy" id="58350"/>
    <lineage>
        <taxon>Bacteria</taxon>
        <taxon>Bacillati</taxon>
        <taxon>Actinomycetota</taxon>
        <taxon>Actinomycetes</taxon>
        <taxon>Kitasatosporales</taxon>
        <taxon>Streptomycetaceae</taxon>
        <taxon>Kitasatospora</taxon>
    </lineage>
</organism>
<dbReference type="InterPro" id="IPR025736">
    <property type="entry name" value="PucR_C-HTH_dom"/>
</dbReference>
<comment type="similarity">
    <text evidence="1">Belongs to the CdaR family.</text>
</comment>
<dbReference type="PANTHER" id="PTHR33744:SF1">
    <property type="entry name" value="DNA-BINDING TRANSCRIPTIONAL ACTIVATOR ADER"/>
    <property type="match status" value="1"/>
</dbReference>
<dbReference type="InterPro" id="IPR051448">
    <property type="entry name" value="CdaR-like_regulators"/>
</dbReference>
<keyword evidence="7" id="KW-1185">Reference proteome</keyword>
<feature type="region of interest" description="Disordered" evidence="2">
    <location>
        <begin position="214"/>
        <end position="250"/>
    </location>
</feature>
<dbReference type="PANTHER" id="PTHR33744">
    <property type="entry name" value="CARBOHYDRATE DIACID REGULATOR"/>
    <property type="match status" value="1"/>
</dbReference>
<feature type="domain" description="CdaR GGDEF-like" evidence="5">
    <location>
        <begin position="335"/>
        <end position="472"/>
    </location>
</feature>
<dbReference type="Proteomes" id="UP001500305">
    <property type="component" value="Unassembled WGS sequence"/>
</dbReference>
<feature type="domain" description="Purine catabolism PurC-like" evidence="3">
    <location>
        <begin position="15"/>
        <end position="136"/>
    </location>
</feature>
<evidence type="ECO:0000256" key="1">
    <source>
        <dbReference type="ARBA" id="ARBA00006754"/>
    </source>
</evidence>
<dbReference type="Gene3D" id="1.10.10.2840">
    <property type="entry name" value="PucR C-terminal helix-turn-helix domain"/>
    <property type="match status" value="1"/>
</dbReference>
<evidence type="ECO:0000259" key="4">
    <source>
        <dbReference type="Pfam" id="PF13556"/>
    </source>
</evidence>
<dbReference type="Pfam" id="PF07905">
    <property type="entry name" value="PucR"/>
    <property type="match status" value="1"/>
</dbReference>
<dbReference type="Pfam" id="PF17853">
    <property type="entry name" value="GGDEF_2"/>
    <property type="match status" value="1"/>
</dbReference>
<accession>A0ABP5RII4</accession>
<feature type="domain" description="PucR C-terminal helix-turn-helix" evidence="4">
    <location>
        <begin position="521"/>
        <end position="579"/>
    </location>
</feature>